<protein>
    <submittedName>
        <fullName evidence="2">Uncharacterized protein</fullName>
    </submittedName>
</protein>
<dbReference type="AlphaFoldDB" id="K1QR17"/>
<dbReference type="EMBL" id="JH816862">
    <property type="protein sequence ID" value="EKC31335.1"/>
    <property type="molecule type" value="Genomic_DNA"/>
</dbReference>
<accession>K1QR17</accession>
<name>K1QR17_MAGGI</name>
<evidence type="ECO:0000256" key="1">
    <source>
        <dbReference type="SAM" id="MobiDB-lite"/>
    </source>
</evidence>
<feature type="region of interest" description="Disordered" evidence="1">
    <location>
        <begin position="74"/>
        <end position="111"/>
    </location>
</feature>
<feature type="compositionally biased region" description="Basic and acidic residues" evidence="1">
    <location>
        <begin position="74"/>
        <end position="92"/>
    </location>
</feature>
<feature type="compositionally biased region" description="Low complexity" evidence="1">
    <location>
        <begin position="95"/>
        <end position="111"/>
    </location>
</feature>
<organism evidence="2">
    <name type="scientific">Magallana gigas</name>
    <name type="common">Pacific oyster</name>
    <name type="synonym">Crassostrea gigas</name>
    <dbReference type="NCBI Taxonomy" id="29159"/>
    <lineage>
        <taxon>Eukaryota</taxon>
        <taxon>Metazoa</taxon>
        <taxon>Spiralia</taxon>
        <taxon>Lophotrochozoa</taxon>
        <taxon>Mollusca</taxon>
        <taxon>Bivalvia</taxon>
        <taxon>Autobranchia</taxon>
        <taxon>Pteriomorphia</taxon>
        <taxon>Ostreida</taxon>
        <taxon>Ostreoidea</taxon>
        <taxon>Ostreidae</taxon>
        <taxon>Magallana</taxon>
    </lineage>
</organism>
<gene>
    <name evidence="2" type="ORF">CGI_10014023</name>
</gene>
<reference evidence="2" key="1">
    <citation type="journal article" date="2012" name="Nature">
        <title>The oyster genome reveals stress adaptation and complexity of shell formation.</title>
        <authorList>
            <person name="Zhang G."/>
            <person name="Fang X."/>
            <person name="Guo X."/>
            <person name="Li L."/>
            <person name="Luo R."/>
            <person name="Xu F."/>
            <person name="Yang P."/>
            <person name="Zhang L."/>
            <person name="Wang X."/>
            <person name="Qi H."/>
            <person name="Xiong Z."/>
            <person name="Que H."/>
            <person name="Xie Y."/>
            <person name="Holland P.W."/>
            <person name="Paps J."/>
            <person name="Zhu Y."/>
            <person name="Wu F."/>
            <person name="Chen Y."/>
            <person name="Wang J."/>
            <person name="Peng C."/>
            <person name="Meng J."/>
            <person name="Yang L."/>
            <person name="Liu J."/>
            <person name="Wen B."/>
            <person name="Zhang N."/>
            <person name="Huang Z."/>
            <person name="Zhu Q."/>
            <person name="Feng Y."/>
            <person name="Mount A."/>
            <person name="Hedgecock D."/>
            <person name="Xu Z."/>
            <person name="Liu Y."/>
            <person name="Domazet-Loso T."/>
            <person name="Du Y."/>
            <person name="Sun X."/>
            <person name="Zhang S."/>
            <person name="Liu B."/>
            <person name="Cheng P."/>
            <person name="Jiang X."/>
            <person name="Li J."/>
            <person name="Fan D."/>
            <person name="Wang W."/>
            <person name="Fu W."/>
            <person name="Wang T."/>
            <person name="Wang B."/>
            <person name="Zhang J."/>
            <person name="Peng Z."/>
            <person name="Li Y."/>
            <person name="Li N."/>
            <person name="Wang J."/>
            <person name="Chen M."/>
            <person name="He Y."/>
            <person name="Tan F."/>
            <person name="Song X."/>
            <person name="Zheng Q."/>
            <person name="Huang R."/>
            <person name="Yang H."/>
            <person name="Du X."/>
            <person name="Chen L."/>
            <person name="Yang M."/>
            <person name="Gaffney P.M."/>
            <person name="Wang S."/>
            <person name="Luo L."/>
            <person name="She Z."/>
            <person name="Ming Y."/>
            <person name="Huang W."/>
            <person name="Zhang S."/>
            <person name="Huang B."/>
            <person name="Zhang Y."/>
            <person name="Qu T."/>
            <person name="Ni P."/>
            <person name="Miao G."/>
            <person name="Wang J."/>
            <person name="Wang Q."/>
            <person name="Steinberg C.E."/>
            <person name="Wang H."/>
            <person name="Li N."/>
            <person name="Qian L."/>
            <person name="Zhang G."/>
            <person name="Li Y."/>
            <person name="Yang H."/>
            <person name="Liu X."/>
            <person name="Wang J."/>
            <person name="Yin Y."/>
            <person name="Wang J."/>
        </authorList>
    </citation>
    <scope>NUCLEOTIDE SEQUENCE [LARGE SCALE GENOMIC DNA]</scope>
    <source>
        <strain evidence="2">05x7-T-G4-1.051#20</strain>
    </source>
</reference>
<evidence type="ECO:0000313" key="2">
    <source>
        <dbReference type="EMBL" id="EKC31335.1"/>
    </source>
</evidence>
<sequence length="242" mass="25947">MSDLKVHIGDSHKVDKSISYDSLPSDFFSEANGFWLAVYPKDYLKMITPNSWRADAAGWEAARSPLLTPEEKFVPDYSKDPEGDLKARKRATECSPPDLTSPTPTSMTPVASPSIKKVLSVVLAVGPEHFKTIRKETCTPVYVPSKMSGACHPQGPPPVPALCTRGDSQRSEPASSSHADVIAPAVPNTTASCPSSFTNSEAPGTSLASSIDLSKSHTIILNGAQTLLEFCVMPLLPPARRN</sequence>
<proteinExistence type="predicted"/>
<dbReference type="InParanoid" id="K1QR17"/>
<dbReference type="HOGENOM" id="CLU_1148168_0_0_1"/>